<protein>
    <recommendedName>
        <fullName evidence="3 10">Pyruvate formate-lyase-activating enzyme</fullName>
        <ecNumber evidence="10">1.97.1.4</ecNumber>
    </recommendedName>
</protein>
<dbReference type="Proteomes" id="UP000008363">
    <property type="component" value="Unassembled WGS sequence"/>
</dbReference>
<comment type="similarity">
    <text evidence="2 10">Belongs to the organic radical-activating enzymes family.</text>
</comment>
<dbReference type="CDD" id="cd01335">
    <property type="entry name" value="Radical_SAM"/>
    <property type="match status" value="1"/>
</dbReference>
<dbReference type="InterPro" id="IPR007197">
    <property type="entry name" value="rSAM"/>
</dbReference>
<dbReference type="EMBL" id="BAHC01000247">
    <property type="protein sequence ID" value="GAB93915.1"/>
    <property type="molecule type" value="Genomic_DNA"/>
</dbReference>
<dbReference type="InterPro" id="IPR001989">
    <property type="entry name" value="Radical_activat_CS"/>
</dbReference>
<evidence type="ECO:0000313" key="12">
    <source>
        <dbReference type="EMBL" id="GAB93915.1"/>
    </source>
</evidence>
<keyword evidence="9 10" id="KW-0411">Iron-sulfur</keyword>
<evidence type="ECO:0000256" key="3">
    <source>
        <dbReference type="ARBA" id="ARBA00021356"/>
    </source>
</evidence>
<dbReference type="InterPro" id="IPR013785">
    <property type="entry name" value="Aldolase_TIM"/>
</dbReference>
<dbReference type="SUPFAM" id="SSF102114">
    <property type="entry name" value="Radical SAM enzymes"/>
    <property type="match status" value="1"/>
</dbReference>
<dbReference type="RefSeq" id="WP_006339556.1">
    <property type="nucleotide sequence ID" value="NZ_BAHC01000247.1"/>
</dbReference>
<dbReference type="InterPro" id="IPR012838">
    <property type="entry name" value="PFL1_activating"/>
</dbReference>
<keyword evidence="12" id="KW-0456">Lyase</keyword>
<evidence type="ECO:0000256" key="9">
    <source>
        <dbReference type="ARBA" id="ARBA00023014"/>
    </source>
</evidence>
<dbReference type="SFLD" id="SFLDS00029">
    <property type="entry name" value="Radical_SAM"/>
    <property type="match status" value="1"/>
</dbReference>
<dbReference type="STRING" id="1108045.GORHZ_247_00530"/>
<comment type="function">
    <text evidence="1 10">Activation of pyruvate formate-lyase under anaerobic conditions by generation of an organic free radical, using S-adenosylmethionine and reduced flavodoxin as cosubstrates to produce 5'-deoxy-adenosine.</text>
</comment>
<keyword evidence="10" id="KW-0963">Cytoplasm</keyword>
<keyword evidence="6 10" id="KW-0479">Metal-binding</keyword>
<evidence type="ECO:0000259" key="11">
    <source>
        <dbReference type="PROSITE" id="PS51918"/>
    </source>
</evidence>
<dbReference type="GO" id="GO:0046872">
    <property type="term" value="F:metal ion binding"/>
    <property type="evidence" value="ECO:0007669"/>
    <property type="project" value="UniProtKB-UniRule"/>
</dbReference>
<keyword evidence="8 10" id="KW-0408">Iron</keyword>
<evidence type="ECO:0000256" key="4">
    <source>
        <dbReference type="ARBA" id="ARBA00022485"/>
    </source>
</evidence>
<dbReference type="PANTHER" id="PTHR30352">
    <property type="entry name" value="PYRUVATE FORMATE-LYASE-ACTIVATING ENZYME"/>
    <property type="match status" value="1"/>
</dbReference>
<dbReference type="SFLD" id="SFLDG01066">
    <property type="entry name" value="organic_radical-activating_enz"/>
    <property type="match status" value="1"/>
</dbReference>
<evidence type="ECO:0000256" key="6">
    <source>
        <dbReference type="ARBA" id="ARBA00022723"/>
    </source>
</evidence>
<keyword evidence="13" id="KW-1185">Reference proteome</keyword>
<dbReference type="GO" id="GO:0051539">
    <property type="term" value="F:4 iron, 4 sulfur cluster binding"/>
    <property type="evidence" value="ECO:0007669"/>
    <property type="project" value="UniProtKB-UniRule"/>
</dbReference>
<name>K6W434_9ACTN</name>
<dbReference type="PROSITE" id="PS51918">
    <property type="entry name" value="RADICAL_SAM"/>
    <property type="match status" value="1"/>
</dbReference>
<organism evidence="12 13">
    <name type="scientific">Gordonia rhizosphera NBRC 16068</name>
    <dbReference type="NCBI Taxonomy" id="1108045"/>
    <lineage>
        <taxon>Bacteria</taxon>
        <taxon>Bacillati</taxon>
        <taxon>Actinomycetota</taxon>
        <taxon>Actinomycetes</taxon>
        <taxon>Mycobacteriales</taxon>
        <taxon>Gordoniaceae</taxon>
        <taxon>Gordonia</taxon>
    </lineage>
</organism>
<dbReference type="Pfam" id="PF04055">
    <property type="entry name" value="Radical_SAM"/>
    <property type="match status" value="1"/>
</dbReference>
<evidence type="ECO:0000256" key="8">
    <source>
        <dbReference type="ARBA" id="ARBA00023004"/>
    </source>
</evidence>
<dbReference type="EC" id="1.97.1.4" evidence="10"/>
<proteinExistence type="inferred from homology"/>
<dbReference type="GO" id="GO:0016829">
    <property type="term" value="F:lyase activity"/>
    <property type="evidence" value="ECO:0007669"/>
    <property type="project" value="UniProtKB-KW"/>
</dbReference>
<evidence type="ECO:0000256" key="1">
    <source>
        <dbReference type="ARBA" id="ARBA00003141"/>
    </source>
</evidence>
<keyword evidence="5 10" id="KW-0949">S-adenosyl-L-methionine</keyword>
<comment type="catalytic activity">
    <reaction evidence="10">
        <text>glycyl-[formate C-acetyltransferase] + reduced [flavodoxin] + S-adenosyl-L-methionine = glycin-2-yl radical-[formate C-acetyltransferase] + semiquinone [flavodoxin] + 5'-deoxyadenosine + L-methionine + H(+)</text>
        <dbReference type="Rhea" id="RHEA:19225"/>
        <dbReference type="Rhea" id="RHEA-COMP:10622"/>
        <dbReference type="Rhea" id="RHEA-COMP:12190"/>
        <dbReference type="Rhea" id="RHEA-COMP:12191"/>
        <dbReference type="Rhea" id="RHEA-COMP:14480"/>
        <dbReference type="ChEBI" id="CHEBI:15378"/>
        <dbReference type="ChEBI" id="CHEBI:17319"/>
        <dbReference type="ChEBI" id="CHEBI:29947"/>
        <dbReference type="ChEBI" id="CHEBI:32722"/>
        <dbReference type="ChEBI" id="CHEBI:57618"/>
        <dbReference type="ChEBI" id="CHEBI:57844"/>
        <dbReference type="ChEBI" id="CHEBI:59789"/>
        <dbReference type="ChEBI" id="CHEBI:140311"/>
        <dbReference type="EC" id="1.97.1.4"/>
    </reaction>
</comment>
<gene>
    <name evidence="12" type="primary">pflA</name>
    <name evidence="12" type="ORF">GORHZ_247_00530</name>
</gene>
<comment type="caution">
    <text evidence="12">The sequence shown here is derived from an EMBL/GenBank/DDBJ whole genome shotgun (WGS) entry which is preliminary data.</text>
</comment>
<evidence type="ECO:0000256" key="5">
    <source>
        <dbReference type="ARBA" id="ARBA00022691"/>
    </source>
</evidence>
<sequence>MADDHMSVSPPDSPPMHVADRELAASEVITDHQVGSVHSWDLSTGVDGPGSRMTLFMAGCGMRCQYCQNPDSWRMGDGVHNTVDEVMERVARYRTIMEVTGGGLTVSGGEPLLQARFVMNVFRRCHELGVHTALDTSGLLGARLHDEDLDLVDLVLLDIKSGLPETYRRVTGRPLQPTLDFARRLSDHGKTMWIRFVLVPGLTDAVENVEAVADVVETLNGVERLEVLPFHQLGREKWVATGEPYLLADTRLPDADLLARVHGQFAARGITVL</sequence>
<dbReference type="NCBIfam" id="TIGR02493">
    <property type="entry name" value="PFLA"/>
    <property type="match status" value="1"/>
</dbReference>
<keyword evidence="4 10" id="KW-0004">4Fe-4S</keyword>
<accession>K6W434</accession>
<dbReference type="Gene3D" id="3.20.20.70">
    <property type="entry name" value="Aldolase class I"/>
    <property type="match status" value="1"/>
</dbReference>
<dbReference type="PANTHER" id="PTHR30352:SF5">
    <property type="entry name" value="PYRUVATE FORMATE-LYASE 1-ACTIVATING ENZYME"/>
    <property type="match status" value="1"/>
</dbReference>
<feature type="domain" description="Radical SAM core" evidence="11">
    <location>
        <begin position="46"/>
        <end position="268"/>
    </location>
</feature>
<dbReference type="eggNOG" id="COG1180">
    <property type="taxonomic scope" value="Bacteria"/>
</dbReference>
<dbReference type="InterPro" id="IPR058240">
    <property type="entry name" value="rSAM_sf"/>
</dbReference>
<evidence type="ECO:0000256" key="7">
    <source>
        <dbReference type="ARBA" id="ARBA00023002"/>
    </source>
</evidence>
<keyword evidence="7 10" id="KW-0560">Oxidoreductase</keyword>
<evidence type="ECO:0000256" key="2">
    <source>
        <dbReference type="ARBA" id="ARBA00009777"/>
    </source>
</evidence>
<evidence type="ECO:0000256" key="10">
    <source>
        <dbReference type="RuleBase" id="RU362053"/>
    </source>
</evidence>
<comment type="cofactor">
    <cofactor evidence="10">
        <name>[4Fe-4S] cluster</name>
        <dbReference type="ChEBI" id="CHEBI:49883"/>
    </cofactor>
    <text evidence="10">Binds 1 [4Fe-4S] cluster. The cluster is coordinated with 3 cysteines and an exchangeable S-adenosyl-L-methionine.</text>
</comment>
<dbReference type="PROSITE" id="PS01087">
    <property type="entry name" value="RADICAL_ACTIVATING"/>
    <property type="match status" value="1"/>
</dbReference>
<dbReference type="GO" id="GO:0005737">
    <property type="term" value="C:cytoplasm"/>
    <property type="evidence" value="ECO:0007669"/>
    <property type="project" value="UniProtKB-SubCell"/>
</dbReference>
<dbReference type="AlphaFoldDB" id="K6W434"/>
<keyword evidence="12" id="KW-0670">Pyruvate</keyword>
<evidence type="ECO:0000313" key="13">
    <source>
        <dbReference type="Proteomes" id="UP000008363"/>
    </source>
</evidence>
<comment type="subcellular location">
    <subcellularLocation>
        <location evidence="10">Cytoplasm</location>
    </subcellularLocation>
</comment>
<dbReference type="InterPro" id="IPR034457">
    <property type="entry name" value="Organic_radical-activating"/>
</dbReference>
<reference evidence="12 13" key="1">
    <citation type="submission" date="2012-08" db="EMBL/GenBank/DDBJ databases">
        <title>Whole genome shotgun sequence of Gordonia rhizosphera NBRC 16068.</title>
        <authorList>
            <person name="Takarada H."/>
            <person name="Isaki S."/>
            <person name="Hosoyama A."/>
            <person name="Tsuchikane K."/>
            <person name="Katsumata H."/>
            <person name="Baba S."/>
            <person name="Ohji S."/>
            <person name="Yamazaki S."/>
            <person name="Fujita N."/>
        </authorList>
    </citation>
    <scope>NUCLEOTIDE SEQUENCE [LARGE SCALE GENOMIC DNA]</scope>
    <source>
        <strain evidence="12 13">NBRC 16068</strain>
    </source>
</reference>
<dbReference type="GO" id="GO:0043365">
    <property type="term" value="F:[formate-C-acetyltransferase]-activating enzyme activity"/>
    <property type="evidence" value="ECO:0007669"/>
    <property type="project" value="UniProtKB-UniRule"/>
</dbReference>